<organism evidence="1 2">
    <name type="scientific">Pleurodeles waltl</name>
    <name type="common">Iberian ribbed newt</name>
    <dbReference type="NCBI Taxonomy" id="8319"/>
    <lineage>
        <taxon>Eukaryota</taxon>
        <taxon>Metazoa</taxon>
        <taxon>Chordata</taxon>
        <taxon>Craniata</taxon>
        <taxon>Vertebrata</taxon>
        <taxon>Euteleostomi</taxon>
        <taxon>Amphibia</taxon>
        <taxon>Batrachia</taxon>
        <taxon>Caudata</taxon>
        <taxon>Salamandroidea</taxon>
        <taxon>Salamandridae</taxon>
        <taxon>Pleurodelinae</taxon>
        <taxon>Pleurodeles</taxon>
    </lineage>
</organism>
<dbReference type="AlphaFoldDB" id="A0AAV7P3P4"/>
<accession>A0AAV7P3P4</accession>
<protein>
    <submittedName>
        <fullName evidence="1">Uncharacterized protein</fullName>
    </submittedName>
</protein>
<evidence type="ECO:0000313" key="2">
    <source>
        <dbReference type="Proteomes" id="UP001066276"/>
    </source>
</evidence>
<sequence>MRATVSPLSIRVLMSSVTEMRAVSVLWLVRNPGVDFSVLPAFGEGSRRKRRVDDGLEVRGDDVVGFVKDEVRAGVRRGAGVDRVHDGFGFFRVDVGPVVEGDVRGSGFSGVWLGLVSEAVVEVADLAMEESGEGFAQIL</sequence>
<dbReference type="Proteomes" id="UP001066276">
    <property type="component" value="Chromosome 7"/>
</dbReference>
<name>A0AAV7P3P4_PLEWA</name>
<gene>
    <name evidence="1" type="ORF">NDU88_000734</name>
</gene>
<keyword evidence="2" id="KW-1185">Reference proteome</keyword>
<evidence type="ECO:0000313" key="1">
    <source>
        <dbReference type="EMBL" id="KAJ1122231.1"/>
    </source>
</evidence>
<dbReference type="EMBL" id="JANPWB010000011">
    <property type="protein sequence ID" value="KAJ1122231.1"/>
    <property type="molecule type" value="Genomic_DNA"/>
</dbReference>
<proteinExistence type="predicted"/>
<comment type="caution">
    <text evidence="1">The sequence shown here is derived from an EMBL/GenBank/DDBJ whole genome shotgun (WGS) entry which is preliminary data.</text>
</comment>
<reference evidence="1" key="1">
    <citation type="journal article" date="2022" name="bioRxiv">
        <title>Sequencing and chromosome-scale assembly of the giantPleurodeles waltlgenome.</title>
        <authorList>
            <person name="Brown T."/>
            <person name="Elewa A."/>
            <person name="Iarovenko S."/>
            <person name="Subramanian E."/>
            <person name="Araus A.J."/>
            <person name="Petzold A."/>
            <person name="Susuki M."/>
            <person name="Suzuki K.-i.T."/>
            <person name="Hayashi T."/>
            <person name="Toyoda A."/>
            <person name="Oliveira C."/>
            <person name="Osipova E."/>
            <person name="Leigh N.D."/>
            <person name="Simon A."/>
            <person name="Yun M.H."/>
        </authorList>
    </citation>
    <scope>NUCLEOTIDE SEQUENCE</scope>
    <source>
        <strain evidence="1">20211129_DDA</strain>
        <tissue evidence="1">Liver</tissue>
    </source>
</reference>